<dbReference type="EMBL" id="SAUW01000013">
    <property type="protein sequence ID" value="RWR10038.1"/>
    <property type="molecule type" value="Genomic_DNA"/>
</dbReference>
<dbReference type="PIRSF" id="PIRSF000521">
    <property type="entry name" value="Transaminase_4ab_Lys_Orn"/>
    <property type="match status" value="1"/>
</dbReference>
<keyword evidence="4 7" id="KW-0808">Transferase</keyword>
<dbReference type="GO" id="GO:0009102">
    <property type="term" value="P:biotin biosynthetic process"/>
    <property type="evidence" value="ECO:0007669"/>
    <property type="project" value="TreeGrafter"/>
</dbReference>
<dbReference type="Pfam" id="PF00202">
    <property type="entry name" value="Aminotran_3"/>
    <property type="match status" value="1"/>
</dbReference>
<dbReference type="SUPFAM" id="SSF53383">
    <property type="entry name" value="PLP-dependent transferases"/>
    <property type="match status" value="1"/>
</dbReference>
<evidence type="ECO:0000256" key="4">
    <source>
        <dbReference type="ARBA" id="ARBA00022679"/>
    </source>
</evidence>
<comment type="similarity">
    <text evidence="2 6">Belongs to the class-III pyridoxal-phosphate-dependent aminotransferase family.</text>
</comment>
<dbReference type="NCBIfam" id="NF004767">
    <property type="entry name" value="PRK06105.1"/>
    <property type="match status" value="1"/>
</dbReference>
<dbReference type="GO" id="GO:0004015">
    <property type="term" value="F:adenosylmethionine-8-amino-7-oxononanoate transaminase activity"/>
    <property type="evidence" value="ECO:0007669"/>
    <property type="project" value="TreeGrafter"/>
</dbReference>
<evidence type="ECO:0000313" key="8">
    <source>
        <dbReference type="Proteomes" id="UP000285710"/>
    </source>
</evidence>
<gene>
    <name evidence="7" type="ORF">D2T33_13325</name>
</gene>
<keyword evidence="3 7" id="KW-0032">Aminotransferase</keyword>
<dbReference type="GO" id="GO:0009448">
    <property type="term" value="P:gamma-aminobutyric acid metabolic process"/>
    <property type="evidence" value="ECO:0007669"/>
    <property type="project" value="TreeGrafter"/>
</dbReference>
<comment type="cofactor">
    <cofactor evidence="1">
        <name>pyridoxal 5'-phosphate</name>
        <dbReference type="ChEBI" id="CHEBI:597326"/>
    </cofactor>
</comment>
<keyword evidence="8" id="KW-1185">Reference proteome</keyword>
<dbReference type="AlphaFoldDB" id="A0A443IRX4"/>
<name>A0A443IRX4_9RHOB</name>
<organism evidence="7 8">
    <name type="scientific">Paenirhodobacter populi</name>
    <dbReference type="NCBI Taxonomy" id="2306993"/>
    <lineage>
        <taxon>Bacteria</taxon>
        <taxon>Pseudomonadati</taxon>
        <taxon>Pseudomonadota</taxon>
        <taxon>Alphaproteobacteria</taxon>
        <taxon>Rhodobacterales</taxon>
        <taxon>Rhodobacter group</taxon>
        <taxon>Paenirhodobacter</taxon>
    </lineage>
</organism>
<dbReference type="Gene3D" id="3.40.640.10">
    <property type="entry name" value="Type I PLP-dependent aspartate aminotransferase-like (Major domain)"/>
    <property type="match status" value="1"/>
</dbReference>
<dbReference type="CDD" id="cd00610">
    <property type="entry name" value="OAT_like"/>
    <property type="match status" value="1"/>
</dbReference>
<dbReference type="InterPro" id="IPR015424">
    <property type="entry name" value="PyrdxlP-dep_Trfase"/>
</dbReference>
<dbReference type="PROSITE" id="PS00600">
    <property type="entry name" value="AA_TRANSFER_CLASS_3"/>
    <property type="match status" value="1"/>
</dbReference>
<dbReference type="InterPro" id="IPR005814">
    <property type="entry name" value="Aminotrans_3"/>
</dbReference>
<evidence type="ECO:0000256" key="6">
    <source>
        <dbReference type="RuleBase" id="RU003560"/>
    </source>
</evidence>
<dbReference type="NCBIfam" id="NF005682">
    <property type="entry name" value="PRK07480.1"/>
    <property type="match status" value="1"/>
</dbReference>
<evidence type="ECO:0000256" key="5">
    <source>
        <dbReference type="ARBA" id="ARBA00022898"/>
    </source>
</evidence>
<reference evidence="7 8" key="2">
    <citation type="submission" date="2019-01" db="EMBL/GenBank/DDBJ databases">
        <authorList>
            <person name="Li Y."/>
        </authorList>
    </citation>
    <scope>NUCLEOTIDE SEQUENCE [LARGE SCALE GENOMIC DNA]</scope>
    <source>
        <strain evidence="7 8">2D-5</strain>
    </source>
</reference>
<evidence type="ECO:0000313" key="7">
    <source>
        <dbReference type="EMBL" id="RWR10038.1"/>
    </source>
</evidence>
<dbReference type="PANTHER" id="PTHR42684">
    <property type="entry name" value="ADENOSYLMETHIONINE-8-AMINO-7-OXONONANOATE AMINOTRANSFERASE"/>
    <property type="match status" value="1"/>
</dbReference>
<evidence type="ECO:0000256" key="1">
    <source>
        <dbReference type="ARBA" id="ARBA00001933"/>
    </source>
</evidence>
<evidence type="ECO:0000256" key="3">
    <source>
        <dbReference type="ARBA" id="ARBA00022576"/>
    </source>
</evidence>
<dbReference type="GO" id="GO:0030170">
    <property type="term" value="F:pyridoxal phosphate binding"/>
    <property type="evidence" value="ECO:0007669"/>
    <property type="project" value="InterPro"/>
</dbReference>
<reference evidence="7 8" key="1">
    <citation type="submission" date="2019-01" db="EMBL/GenBank/DDBJ databases">
        <title>Sinorhodobacter populi sp. nov. isolated from the symptomatic bark tissue of Populus euramericana canker.</title>
        <authorList>
            <person name="Xu G."/>
        </authorList>
    </citation>
    <scope>NUCLEOTIDE SEQUENCE [LARGE SCALE GENOMIC DNA]</scope>
    <source>
        <strain evidence="7 8">2D-5</strain>
    </source>
</reference>
<dbReference type="Gene3D" id="3.90.1150.10">
    <property type="entry name" value="Aspartate Aminotransferase, domain 1"/>
    <property type="match status" value="1"/>
</dbReference>
<proteinExistence type="inferred from homology"/>
<comment type="caution">
    <text evidence="7">The sequence shown here is derived from an EMBL/GenBank/DDBJ whole genome shotgun (WGS) entry which is preliminary data.</text>
</comment>
<dbReference type="Proteomes" id="UP000285710">
    <property type="component" value="Unassembled WGS sequence"/>
</dbReference>
<sequence length="460" mass="49484">MMTLSNSLAHADVAHQLHPFTDARAFEQNGPLIIDHGQGIHVFDSTGKKYIEGMAGLWSVAVGFNEPRLAEAAYKQFQKLPYYHTFSAKSHEPSIKLSEKLAEMAPEGLNHVLYCSSGSEGNDTVVKLVWYYNNALGRREKKKFLARTNAYHGITMASGSLTGIAVDHKDFDLPILPVIHLTCPHFYREGTAGETEEQFTARLLKELEDTIAREGADTIAAFIGEPVMGAGGVLVPPKGYWESVEAICRKNDILIVADEVINGFGRLGTTFGAAKMGFTPDIMTVSKQITSSYMPLAAIVFSDAIYEAVADNSHKIGAFAHGFTAAGHPVATAVALENIAIIEERDLVGNAARLEAPFQSGLRAFADKPLVGEVRGVGLMAAVELVADKATKAKFSKSGQVGQIANRIAHEEGLILRAIGDTLALCPPLIVTEADVAEILRIMGVVLDRTAKEVAELGIA</sequence>
<dbReference type="InterPro" id="IPR015422">
    <property type="entry name" value="PyrdxlP-dep_Trfase_small"/>
</dbReference>
<dbReference type="InterPro" id="IPR049704">
    <property type="entry name" value="Aminotrans_3_PPA_site"/>
</dbReference>
<dbReference type="FunFam" id="3.40.640.10:FF:000014">
    <property type="entry name" value="Adenosylmethionine-8-amino-7-oxononanoate aminotransferase, probable"/>
    <property type="match status" value="1"/>
</dbReference>
<dbReference type="InterPro" id="IPR015421">
    <property type="entry name" value="PyrdxlP-dep_Trfase_major"/>
</dbReference>
<dbReference type="PANTHER" id="PTHR42684:SF3">
    <property type="entry name" value="ADENOSYLMETHIONINE-8-AMINO-7-OXONONANOATE AMINOTRANSFERASE"/>
    <property type="match status" value="1"/>
</dbReference>
<accession>A0A443IRX4</accession>
<protein>
    <submittedName>
        <fullName evidence="7">Aspartate aminotransferase family protein</fullName>
    </submittedName>
</protein>
<keyword evidence="5 6" id="KW-0663">Pyridoxal phosphate</keyword>
<evidence type="ECO:0000256" key="2">
    <source>
        <dbReference type="ARBA" id="ARBA00008954"/>
    </source>
</evidence>